<dbReference type="SUPFAM" id="SSF46785">
    <property type="entry name" value="Winged helix' DNA-binding domain"/>
    <property type="match status" value="1"/>
</dbReference>
<evidence type="ECO:0000259" key="5">
    <source>
        <dbReference type="PROSITE" id="PS50931"/>
    </source>
</evidence>
<evidence type="ECO:0000256" key="2">
    <source>
        <dbReference type="ARBA" id="ARBA00023015"/>
    </source>
</evidence>
<dbReference type="GO" id="GO:0003700">
    <property type="term" value="F:DNA-binding transcription factor activity"/>
    <property type="evidence" value="ECO:0007669"/>
    <property type="project" value="InterPro"/>
</dbReference>
<reference evidence="6 7" key="1">
    <citation type="journal article" date="2017" name="Int. J. Syst. Evol. Microbiol.">
        <title>Achromobacter aloeverae sp. nov., isolated from the root of Aloe vera (L.) Burm.f.</title>
        <authorList>
            <person name="Kuncharoen N."/>
            <person name="Muramatsu Y."/>
            <person name="Shibata C."/>
            <person name="Kamakura Y."/>
            <person name="Nakagawa Y."/>
            <person name="Tanasupawat S."/>
        </authorList>
    </citation>
    <scope>NUCLEOTIDE SEQUENCE [LARGE SCALE GENOMIC DNA]</scope>
    <source>
        <strain evidence="6 7">AVA-1</strain>
    </source>
</reference>
<dbReference type="InterPro" id="IPR000847">
    <property type="entry name" value="LysR_HTH_N"/>
</dbReference>
<proteinExistence type="inferred from homology"/>
<evidence type="ECO:0000256" key="3">
    <source>
        <dbReference type="ARBA" id="ARBA00023125"/>
    </source>
</evidence>
<dbReference type="Gene3D" id="3.40.190.290">
    <property type="match status" value="1"/>
</dbReference>
<dbReference type="FunFam" id="1.10.10.10:FF:000001">
    <property type="entry name" value="LysR family transcriptional regulator"/>
    <property type="match status" value="1"/>
</dbReference>
<dbReference type="InterPro" id="IPR005119">
    <property type="entry name" value="LysR_subst-bd"/>
</dbReference>
<dbReference type="Pfam" id="PF03466">
    <property type="entry name" value="LysR_substrate"/>
    <property type="match status" value="1"/>
</dbReference>
<accession>A0A4Q1HFY3</accession>
<keyword evidence="7" id="KW-1185">Reference proteome</keyword>
<keyword evidence="4" id="KW-0804">Transcription</keyword>
<dbReference type="RefSeq" id="WP_129153644.1">
    <property type="nucleotide sequence ID" value="NZ_JBHSDO010000018.1"/>
</dbReference>
<dbReference type="GO" id="GO:0005829">
    <property type="term" value="C:cytosol"/>
    <property type="evidence" value="ECO:0007669"/>
    <property type="project" value="TreeGrafter"/>
</dbReference>
<keyword evidence="3" id="KW-0238">DNA-binding</keyword>
<evidence type="ECO:0000256" key="1">
    <source>
        <dbReference type="ARBA" id="ARBA00009437"/>
    </source>
</evidence>
<sequence length="304" mass="33552">MRLEDLDYFLAVARSGHVGRAADQLGVSQPALTKGIRRLEEELKLQLFNRTPKGMALTLPGEAFYQRSRQARLGLDDALREAADLHRGTMGLVRAGVTPLLAEHFFNPACVELLAQRPAARISVMVNLNDALLSALRQGELDFMVCSLHESTQSADFERLPLFPDNLYVAARAGHPLFGRPRIVLGDLAQYRWLLPGPQVASRRWLETRFEQRGAPPPDVVIESNASVANLVGILLNTDLLTLVSEITLRSGAGRSLGVVPLEDVTWHREIGILAPRGGYRSPLAERLIEILGDHAAARRQPRT</sequence>
<comment type="caution">
    <text evidence="6">The sequence shown here is derived from an EMBL/GenBank/DDBJ whole genome shotgun (WGS) entry which is preliminary data.</text>
</comment>
<dbReference type="InterPro" id="IPR036388">
    <property type="entry name" value="WH-like_DNA-bd_sf"/>
</dbReference>
<organism evidence="6 7">
    <name type="scientific">Achromobacter aloeverae</name>
    <dbReference type="NCBI Taxonomy" id="1750518"/>
    <lineage>
        <taxon>Bacteria</taxon>
        <taxon>Pseudomonadati</taxon>
        <taxon>Pseudomonadota</taxon>
        <taxon>Betaproteobacteria</taxon>
        <taxon>Burkholderiales</taxon>
        <taxon>Alcaligenaceae</taxon>
        <taxon>Achromobacter</taxon>
    </lineage>
</organism>
<dbReference type="Pfam" id="PF00126">
    <property type="entry name" value="HTH_1"/>
    <property type="match status" value="1"/>
</dbReference>
<dbReference type="InterPro" id="IPR050950">
    <property type="entry name" value="HTH-type_LysR_regulators"/>
</dbReference>
<name>A0A4Q1HFY3_9BURK</name>
<dbReference type="Gene3D" id="1.10.10.10">
    <property type="entry name" value="Winged helix-like DNA-binding domain superfamily/Winged helix DNA-binding domain"/>
    <property type="match status" value="1"/>
</dbReference>
<dbReference type="PROSITE" id="PS50931">
    <property type="entry name" value="HTH_LYSR"/>
    <property type="match status" value="1"/>
</dbReference>
<dbReference type="Proteomes" id="UP000290849">
    <property type="component" value="Unassembled WGS sequence"/>
</dbReference>
<dbReference type="PANTHER" id="PTHR30419">
    <property type="entry name" value="HTH-TYPE TRANSCRIPTIONAL REGULATOR YBHD"/>
    <property type="match status" value="1"/>
</dbReference>
<dbReference type="GO" id="GO:0003677">
    <property type="term" value="F:DNA binding"/>
    <property type="evidence" value="ECO:0007669"/>
    <property type="project" value="UniProtKB-KW"/>
</dbReference>
<gene>
    <name evidence="6" type="ORF">C7R54_25425</name>
</gene>
<dbReference type="PANTHER" id="PTHR30419:SF8">
    <property type="entry name" value="NITROGEN ASSIMILATION TRANSCRIPTIONAL ACTIVATOR-RELATED"/>
    <property type="match status" value="1"/>
</dbReference>
<dbReference type="PRINTS" id="PR00039">
    <property type="entry name" value="HTHLYSR"/>
</dbReference>
<dbReference type="AlphaFoldDB" id="A0A4Q1HFY3"/>
<evidence type="ECO:0000313" key="7">
    <source>
        <dbReference type="Proteomes" id="UP000290849"/>
    </source>
</evidence>
<dbReference type="EMBL" id="PYAL01000008">
    <property type="protein sequence ID" value="RXN84697.1"/>
    <property type="molecule type" value="Genomic_DNA"/>
</dbReference>
<evidence type="ECO:0000313" key="6">
    <source>
        <dbReference type="EMBL" id="RXN84697.1"/>
    </source>
</evidence>
<dbReference type="OrthoDB" id="9133980at2"/>
<protein>
    <submittedName>
        <fullName evidence="6">LysR family transcriptional regulator</fullName>
    </submittedName>
</protein>
<keyword evidence="2" id="KW-0805">Transcription regulation</keyword>
<feature type="domain" description="HTH lysR-type" evidence="5">
    <location>
        <begin position="1"/>
        <end position="58"/>
    </location>
</feature>
<dbReference type="InterPro" id="IPR036390">
    <property type="entry name" value="WH_DNA-bd_sf"/>
</dbReference>
<comment type="similarity">
    <text evidence="1">Belongs to the LysR transcriptional regulatory family.</text>
</comment>
<dbReference type="SUPFAM" id="SSF53850">
    <property type="entry name" value="Periplasmic binding protein-like II"/>
    <property type="match status" value="1"/>
</dbReference>
<evidence type="ECO:0000256" key="4">
    <source>
        <dbReference type="ARBA" id="ARBA00023163"/>
    </source>
</evidence>